<evidence type="ECO:0000313" key="2">
    <source>
        <dbReference type="Proteomes" id="UP000592820"/>
    </source>
</evidence>
<evidence type="ECO:0000313" key="1">
    <source>
        <dbReference type="EMBL" id="MBB5400428.1"/>
    </source>
</evidence>
<accession>A0A7W8L5S9</accession>
<dbReference type="EMBL" id="JACHDE010000003">
    <property type="protein sequence ID" value="MBB5400428.1"/>
    <property type="molecule type" value="Genomic_DNA"/>
</dbReference>
<dbReference type="AlphaFoldDB" id="A0A7W8L5S9"/>
<name>A0A7W8L5S9_9BURK</name>
<protein>
    <submittedName>
        <fullName evidence="1">Uncharacterized protein</fullName>
    </submittedName>
</protein>
<proteinExistence type="predicted"/>
<reference evidence="1 2" key="1">
    <citation type="submission" date="2020-08" db="EMBL/GenBank/DDBJ databases">
        <title>Genomic Encyclopedia of Type Strains, Phase IV (KMG-V): Genome sequencing to study the core and pangenomes of soil and plant-associated prokaryotes.</title>
        <authorList>
            <person name="Whitman W."/>
        </authorList>
    </citation>
    <scope>NUCLEOTIDE SEQUENCE [LARGE SCALE GENOMIC DNA]</scope>
    <source>
        <strain evidence="1 2">JPY162</strain>
    </source>
</reference>
<dbReference type="Proteomes" id="UP000592820">
    <property type="component" value="Unassembled WGS sequence"/>
</dbReference>
<gene>
    <name evidence="1" type="ORF">HDG41_002477</name>
</gene>
<sequence length="36" mass="4207">MKKIEFAQRFIGRTLQAKTISNKRKQSLVGCQLVER</sequence>
<comment type="caution">
    <text evidence="1">The sequence shown here is derived from an EMBL/GenBank/DDBJ whole genome shotgun (WGS) entry which is preliminary data.</text>
</comment>
<organism evidence="1 2">
    <name type="scientific">Paraburkholderia youngii</name>
    <dbReference type="NCBI Taxonomy" id="2782701"/>
    <lineage>
        <taxon>Bacteria</taxon>
        <taxon>Pseudomonadati</taxon>
        <taxon>Pseudomonadota</taxon>
        <taxon>Betaproteobacteria</taxon>
        <taxon>Burkholderiales</taxon>
        <taxon>Burkholderiaceae</taxon>
        <taxon>Paraburkholderia</taxon>
    </lineage>
</organism>